<dbReference type="InterPro" id="IPR036890">
    <property type="entry name" value="HATPase_C_sf"/>
</dbReference>
<keyword evidence="9" id="KW-1133">Transmembrane helix</keyword>
<keyword evidence="9" id="KW-0812">Transmembrane</keyword>
<dbReference type="EMBL" id="JBIACJ010000002">
    <property type="protein sequence ID" value="MFE8695657.1"/>
    <property type="molecule type" value="Genomic_DNA"/>
</dbReference>
<organism evidence="11 12">
    <name type="scientific">Cytobacillus mangrovibacter</name>
    <dbReference type="NCBI Taxonomy" id="3299024"/>
    <lineage>
        <taxon>Bacteria</taxon>
        <taxon>Bacillati</taxon>
        <taxon>Bacillota</taxon>
        <taxon>Bacilli</taxon>
        <taxon>Bacillales</taxon>
        <taxon>Bacillaceae</taxon>
        <taxon>Cytobacillus</taxon>
    </lineage>
</organism>
<sequence>MVSFYIRFLLLILIWAFILYSSRQSTDGLLLLFCAISLSIYFVIPIFKKKLIIISLLLIITILYAFLLDEQLILFFLLQIVLYCFESAFYLQPRYYRSLLFGVNAAIFIFFLLSVSISIDLTAALFILTILLSLILSYLNTYYFNLTDQTQLFEQLLDEYRKLKRQSIKNEEAVRMQERTRIAREMHDSVGHKLTALSMQLEILLMKEKNDLFQSMKEIVNESLEETRKAVRALKSDDVEGISSVIQLIRKLESESHLRVHFTTKQGVLSLPLSNQNSIVLYRVLQESLTNAMKYGHSREIFVTLGTSPLGHLNFEIKNTYELNKPLHEGFGLKNMRQRVEEAGGKLEIFQLDHTFIIQGTLP</sequence>
<gene>
    <name evidence="11" type="ORF">ACFYKT_04690</name>
</gene>
<accession>A0ABW6JYS2</accession>
<dbReference type="InterPro" id="IPR011712">
    <property type="entry name" value="Sig_transdc_His_kin_sub3_dim/P"/>
</dbReference>
<feature type="transmembrane region" description="Helical" evidence="9">
    <location>
        <begin position="28"/>
        <end position="44"/>
    </location>
</feature>
<comment type="caution">
    <text evidence="11">The sequence shown here is derived from an EMBL/GenBank/DDBJ whole genome shotgun (WGS) entry which is preliminary data.</text>
</comment>
<dbReference type="EC" id="2.7.13.3" evidence="2"/>
<feature type="transmembrane region" description="Helical" evidence="9">
    <location>
        <begin position="73"/>
        <end position="91"/>
    </location>
</feature>
<feature type="transmembrane region" description="Helical" evidence="9">
    <location>
        <begin position="98"/>
        <end position="117"/>
    </location>
</feature>
<evidence type="ECO:0000313" key="12">
    <source>
        <dbReference type="Proteomes" id="UP001601058"/>
    </source>
</evidence>
<keyword evidence="8" id="KW-0902">Two-component regulatory system</keyword>
<keyword evidence="6 11" id="KW-0418">Kinase</keyword>
<proteinExistence type="predicted"/>
<dbReference type="SUPFAM" id="SSF55874">
    <property type="entry name" value="ATPase domain of HSP90 chaperone/DNA topoisomerase II/histidine kinase"/>
    <property type="match status" value="1"/>
</dbReference>
<feature type="domain" description="Signal transduction histidine kinase subgroup 3 dimerisation and phosphoacceptor" evidence="10">
    <location>
        <begin position="178"/>
        <end position="237"/>
    </location>
</feature>
<evidence type="ECO:0000256" key="3">
    <source>
        <dbReference type="ARBA" id="ARBA00022553"/>
    </source>
</evidence>
<evidence type="ECO:0000256" key="2">
    <source>
        <dbReference type="ARBA" id="ARBA00012438"/>
    </source>
</evidence>
<keyword evidence="9" id="KW-0472">Membrane</keyword>
<evidence type="ECO:0000256" key="4">
    <source>
        <dbReference type="ARBA" id="ARBA00022679"/>
    </source>
</evidence>
<evidence type="ECO:0000256" key="8">
    <source>
        <dbReference type="ARBA" id="ARBA00023012"/>
    </source>
</evidence>
<protein>
    <recommendedName>
        <fullName evidence="2">histidine kinase</fullName>
        <ecNumber evidence="2">2.7.13.3</ecNumber>
    </recommendedName>
</protein>
<evidence type="ECO:0000256" key="6">
    <source>
        <dbReference type="ARBA" id="ARBA00022777"/>
    </source>
</evidence>
<keyword evidence="5" id="KW-0547">Nucleotide-binding</keyword>
<keyword evidence="12" id="KW-1185">Reference proteome</keyword>
<dbReference type="Pfam" id="PF07730">
    <property type="entry name" value="HisKA_3"/>
    <property type="match status" value="1"/>
</dbReference>
<dbReference type="PANTHER" id="PTHR24421:SF10">
    <property type="entry name" value="NITRATE_NITRITE SENSOR PROTEIN NARQ"/>
    <property type="match status" value="1"/>
</dbReference>
<reference evidence="11 12" key="1">
    <citation type="submission" date="2024-08" db="EMBL/GenBank/DDBJ databases">
        <title>Two novel Cytobacillus novel species.</title>
        <authorList>
            <person name="Liu G."/>
        </authorList>
    </citation>
    <scope>NUCLEOTIDE SEQUENCE [LARGE SCALE GENOMIC DNA]</scope>
    <source>
        <strain evidence="11 12">FJAT-53684</strain>
    </source>
</reference>
<evidence type="ECO:0000313" key="11">
    <source>
        <dbReference type="EMBL" id="MFE8695657.1"/>
    </source>
</evidence>
<name>A0ABW6JYS2_9BACI</name>
<feature type="transmembrane region" description="Helical" evidence="9">
    <location>
        <begin position="123"/>
        <end position="144"/>
    </location>
</feature>
<comment type="catalytic activity">
    <reaction evidence="1">
        <text>ATP + protein L-histidine = ADP + protein N-phospho-L-histidine.</text>
        <dbReference type="EC" id="2.7.13.3"/>
    </reaction>
</comment>
<keyword evidence="4" id="KW-0808">Transferase</keyword>
<dbReference type="PANTHER" id="PTHR24421">
    <property type="entry name" value="NITRATE/NITRITE SENSOR PROTEIN NARX-RELATED"/>
    <property type="match status" value="1"/>
</dbReference>
<keyword evidence="7" id="KW-0067">ATP-binding</keyword>
<evidence type="ECO:0000259" key="10">
    <source>
        <dbReference type="Pfam" id="PF07730"/>
    </source>
</evidence>
<dbReference type="Gene3D" id="1.20.5.1930">
    <property type="match status" value="1"/>
</dbReference>
<dbReference type="RefSeq" id="WP_389216147.1">
    <property type="nucleotide sequence ID" value="NZ_JBIACJ010000002.1"/>
</dbReference>
<feature type="transmembrane region" description="Helical" evidence="9">
    <location>
        <begin position="5"/>
        <end position="22"/>
    </location>
</feature>
<evidence type="ECO:0000256" key="9">
    <source>
        <dbReference type="SAM" id="Phobius"/>
    </source>
</evidence>
<dbReference type="GO" id="GO:0016301">
    <property type="term" value="F:kinase activity"/>
    <property type="evidence" value="ECO:0007669"/>
    <property type="project" value="UniProtKB-KW"/>
</dbReference>
<keyword evidence="3" id="KW-0597">Phosphoprotein</keyword>
<evidence type="ECO:0000256" key="1">
    <source>
        <dbReference type="ARBA" id="ARBA00000085"/>
    </source>
</evidence>
<dbReference type="Gene3D" id="3.30.565.10">
    <property type="entry name" value="Histidine kinase-like ATPase, C-terminal domain"/>
    <property type="match status" value="1"/>
</dbReference>
<evidence type="ECO:0000256" key="7">
    <source>
        <dbReference type="ARBA" id="ARBA00022840"/>
    </source>
</evidence>
<dbReference type="InterPro" id="IPR050482">
    <property type="entry name" value="Sensor_HK_TwoCompSys"/>
</dbReference>
<evidence type="ECO:0000256" key="5">
    <source>
        <dbReference type="ARBA" id="ARBA00022741"/>
    </source>
</evidence>
<dbReference type="CDD" id="cd16917">
    <property type="entry name" value="HATPase_UhpB-NarQ-NarX-like"/>
    <property type="match status" value="1"/>
</dbReference>
<feature type="transmembrane region" description="Helical" evidence="9">
    <location>
        <begin position="51"/>
        <end position="67"/>
    </location>
</feature>
<dbReference type="Proteomes" id="UP001601058">
    <property type="component" value="Unassembled WGS sequence"/>
</dbReference>